<name>A0A8S3ZCT9_9EUPU</name>
<comment type="subcellular location">
    <subcellularLocation>
        <location evidence="1">Cell membrane</location>
        <topology evidence="1">Multi-pass membrane protein</topology>
    </subcellularLocation>
</comment>
<dbReference type="InterPro" id="IPR050569">
    <property type="entry name" value="TAAR"/>
</dbReference>
<keyword evidence="5" id="KW-0297">G-protein coupled receptor</keyword>
<reference evidence="11" key="1">
    <citation type="submission" date="2021-04" db="EMBL/GenBank/DDBJ databases">
        <authorList>
            <consortium name="Molecular Ecology Group"/>
        </authorList>
    </citation>
    <scope>NUCLEOTIDE SEQUENCE</scope>
</reference>
<keyword evidence="12" id="KW-1185">Reference proteome</keyword>
<organism evidence="11 12">
    <name type="scientific">Candidula unifasciata</name>
    <dbReference type="NCBI Taxonomy" id="100452"/>
    <lineage>
        <taxon>Eukaryota</taxon>
        <taxon>Metazoa</taxon>
        <taxon>Spiralia</taxon>
        <taxon>Lophotrochozoa</taxon>
        <taxon>Mollusca</taxon>
        <taxon>Gastropoda</taxon>
        <taxon>Heterobranchia</taxon>
        <taxon>Euthyneura</taxon>
        <taxon>Panpulmonata</taxon>
        <taxon>Eupulmonata</taxon>
        <taxon>Stylommatophora</taxon>
        <taxon>Helicina</taxon>
        <taxon>Helicoidea</taxon>
        <taxon>Geomitridae</taxon>
        <taxon>Candidula</taxon>
    </lineage>
</organism>
<keyword evidence="7" id="KW-0675">Receptor</keyword>
<keyword evidence="3 9" id="KW-0812">Transmembrane</keyword>
<dbReference type="PANTHER" id="PTHR24249:SF372">
    <property type="entry name" value="G-PROTEIN COUPLED RECEPTORS FAMILY 1 PROFILE DOMAIN-CONTAINING PROTEIN"/>
    <property type="match status" value="1"/>
</dbReference>
<accession>A0A8S3ZCT9</accession>
<dbReference type="PROSITE" id="PS50262">
    <property type="entry name" value="G_PROTEIN_RECEP_F1_2"/>
    <property type="match status" value="1"/>
</dbReference>
<dbReference type="GO" id="GO:0004930">
    <property type="term" value="F:G protein-coupled receptor activity"/>
    <property type="evidence" value="ECO:0007669"/>
    <property type="project" value="UniProtKB-KW"/>
</dbReference>
<proteinExistence type="predicted"/>
<sequence>IIIDYSSGLTSLTIPMLITIERLVTIFHPLKVSKIITPLRTFLAISGVFIFWYVNFTYTVFWTSLSDTYDMLENRTVYVIIRSSLYDHDKDIVDDLEDLWTYSSLRIPPLFTFIGCIIIGIKIKMASVKRMQLTGREVSGSMNRTTKTLLAVCGMYTITCIIMLLPYFMPQYASYSVSEETSTGISQVLYQTINVVMCINSSCNFIIYIVFNKNFRDAYKALFIKNRQVNASVGRFRK</sequence>
<protein>
    <recommendedName>
        <fullName evidence="10">G-protein coupled receptors family 1 profile domain-containing protein</fullName>
    </recommendedName>
</protein>
<keyword evidence="6 9" id="KW-0472">Membrane</keyword>
<dbReference type="InterPro" id="IPR000276">
    <property type="entry name" value="GPCR_Rhodpsn"/>
</dbReference>
<gene>
    <name evidence="11" type="ORF">CUNI_LOCUS12721</name>
</gene>
<dbReference type="EMBL" id="CAJHNH020002590">
    <property type="protein sequence ID" value="CAG5127163.1"/>
    <property type="molecule type" value="Genomic_DNA"/>
</dbReference>
<dbReference type="Proteomes" id="UP000678393">
    <property type="component" value="Unassembled WGS sequence"/>
</dbReference>
<evidence type="ECO:0000256" key="8">
    <source>
        <dbReference type="ARBA" id="ARBA00023224"/>
    </source>
</evidence>
<evidence type="ECO:0000256" key="9">
    <source>
        <dbReference type="SAM" id="Phobius"/>
    </source>
</evidence>
<dbReference type="SUPFAM" id="SSF81321">
    <property type="entry name" value="Family A G protein-coupled receptor-like"/>
    <property type="match status" value="1"/>
</dbReference>
<feature type="domain" description="G-protein coupled receptors family 1 profile" evidence="10">
    <location>
        <begin position="1"/>
        <end position="208"/>
    </location>
</feature>
<evidence type="ECO:0000313" key="11">
    <source>
        <dbReference type="EMBL" id="CAG5127163.1"/>
    </source>
</evidence>
<dbReference type="InterPro" id="IPR017452">
    <property type="entry name" value="GPCR_Rhodpsn_7TM"/>
</dbReference>
<evidence type="ECO:0000256" key="7">
    <source>
        <dbReference type="ARBA" id="ARBA00023170"/>
    </source>
</evidence>
<feature type="transmembrane region" description="Helical" evidence="9">
    <location>
        <begin position="148"/>
        <end position="168"/>
    </location>
</feature>
<evidence type="ECO:0000313" key="12">
    <source>
        <dbReference type="Proteomes" id="UP000678393"/>
    </source>
</evidence>
<dbReference type="GO" id="GO:0005886">
    <property type="term" value="C:plasma membrane"/>
    <property type="evidence" value="ECO:0007669"/>
    <property type="project" value="UniProtKB-SubCell"/>
</dbReference>
<feature type="transmembrane region" description="Helical" evidence="9">
    <location>
        <begin position="42"/>
        <end position="62"/>
    </location>
</feature>
<dbReference type="PANTHER" id="PTHR24249">
    <property type="entry name" value="HISTAMINE RECEPTOR-RELATED G-PROTEIN COUPLED RECEPTOR"/>
    <property type="match status" value="1"/>
</dbReference>
<dbReference type="OrthoDB" id="6276488at2759"/>
<feature type="transmembrane region" description="Helical" evidence="9">
    <location>
        <begin position="107"/>
        <end position="127"/>
    </location>
</feature>
<comment type="caution">
    <text evidence="11">The sequence shown here is derived from an EMBL/GenBank/DDBJ whole genome shotgun (WGS) entry which is preliminary data.</text>
</comment>
<keyword evidence="8" id="KW-0807">Transducer</keyword>
<evidence type="ECO:0000256" key="4">
    <source>
        <dbReference type="ARBA" id="ARBA00022989"/>
    </source>
</evidence>
<evidence type="ECO:0000259" key="10">
    <source>
        <dbReference type="PROSITE" id="PS50262"/>
    </source>
</evidence>
<dbReference type="AlphaFoldDB" id="A0A8S3ZCT9"/>
<evidence type="ECO:0000256" key="3">
    <source>
        <dbReference type="ARBA" id="ARBA00022692"/>
    </source>
</evidence>
<feature type="non-terminal residue" evidence="11">
    <location>
        <position position="1"/>
    </location>
</feature>
<evidence type="ECO:0000256" key="5">
    <source>
        <dbReference type="ARBA" id="ARBA00023040"/>
    </source>
</evidence>
<dbReference type="Gene3D" id="1.20.1070.10">
    <property type="entry name" value="Rhodopsin 7-helix transmembrane proteins"/>
    <property type="match status" value="1"/>
</dbReference>
<evidence type="ECO:0000256" key="2">
    <source>
        <dbReference type="ARBA" id="ARBA00022475"/>
    </source>
</evidence>
<keyword evidence="2" id="KW-1003">Cell membrane</keyword>
<feature type="transmembrane region" description="Helical" evidence="9">
    <location>
        <begin position="188"/>
        <end position="211"/>
    </location>
</feature>
<evidence type="ECO:0000256" key="6">
    <source>
        <dbReference type="ARBA" id="ARBA00023136"/>
    </source>
</evidence>
<keyword evidence="4 9" id="KW-1133">Transmembrane helix</keyword>
<evidence type="ECO:0000256" key="1">
    <source>
        <dbReference type="ARBA" id="ARBA00004651"/>
    </source>
</evidence>
<dbReference type="Pfam" id="PF00001">
    <property type="entry name" value="7tm_1"/>
    <property type="match status" value="1"/>
</dbReference>